<keyword evidence="2" id="KW-1185">Reference proteome</keyword>
<sequence length="107" mass="11729">MSTEKLICGLTEAQITELKAQHGLLIEGTVKQGDNEYKAIFKEPDFKTLEATGAIAKNNEIKGTKALFDNCIVAADDAIKQRDFLQLKAVECVANHMNSFSVSVKNL</sequence>
<accession>A0A1K2IRR0</accession>
<evidence type="ECO:0000313" key="2">
    <source>
        <dbReference type="Proteomes" id="UP000182034"/>
    </source>
</evidence>
<reference evidence="2" key="1">
    <citation type="submission" date="2016-10" db="EMBL/GenBank/DDBJ databases">
        <authorList>
            <person name="Varghese N."/>
            <person name="Submissions S."/>
        </authorList>
    </citation>
    <scope>NUCLEOTIDE SEQUENCE [LARGE SCALE GENOMIC DNA]</scope>
    <source>
        <strain evidence="2">SUR2</strain>
    </source>
</reference>
<protein>
    <submittedName>
        <fullName evidence="1">Uncharacterized protein</fullName>
    </submittedName>
</protein>
<gene>
    <name evidence="1" type="ORF">SAMN05216324_108158</name>
</gene>
<dbReference type="OrthoDB" id="1452107at2"/>
<dbReference type="EMBL" id="FPKW01000008">
    <property type="protein sequence ID" value="SFZ95125.1"/>
    <property type="molecule type" value="Genomic_DNA"/>
</dbReference>
<dbReference type="RefSeq" id="WP_072410345.1">
    <property type="nucleotide sequence ID" value="NZ_FPKW01000008.1"/>
</dbReference>
<proteinExistence type="predicted"/>
<name>A0A1K2IRR0_9FLAO</name>
<dbReference type="STRING" id="1612149.SAMN05216324_108158"/>
<dbReference type="Proteomes" id="UP000182034">
    <property type="component" value="Unassembled WGS sequence"/>
</dbReference>
<organism evidence="1 2">
    <name type="scientific">Chryseobacterium limigenitum</name>
    <dbReference type="NCBI Taxonomy" id="1612149"/>
    <lineage>
        <taxon>Bacteria</taxon>
        <taxon>Pseudomonadati</taxon>
        <taxon>Bacteroidota</taxon>
        <taxon>Flavobacteriia</taxon>
        <taxon>Flavobacteriales</taxon>
        <taxon>Weeksellaceae</taxon>
        <taxon>Chryseobacterium group</taxon>
        <taxon>Chryseobacterium</taxon>
    </lineage>
</organism>
<evidence type="ECO:0000313" key="1">
    <source>
        <dbReference type="EMBL" id="SFZ95125.1"/>
    </source>
</evidence>
<dbReference type="AlphaFoldDB" id="A0A1K2IRR0"/>